<organism evidence="1 2">
    <name type="scientific">Mucuna pruriens</name>
    <name type="common">Velvet bean</name>
    <name type="synonym">Dolichos pruriens</name>
    <dbReference type="NCBI Taxonomy" id="157652"/>
    <lineage>
        <taxon>Eukaryota</taxon>
        <taxon>Viridiplantae</taxon>
        <taxon>Streptophyta</taxon>
        <taxon>Embryophyta</taxon>
        <taxon>Tracheophyta</taxon>
        <taxon>Spermatophyta</taxon>
        <taxon>Magnoliopsida</taxon>
        <taxon>eudicotyledons</taxon>
        <taxon>Gunneridae</taxon>
        <taxon>Pentapetalae</taxon>
        <taxon>rosids</taxon>
        <taxon>fabids</taxon>
        <taxon>Fabales</taxon>
        <taxon>Fabaceae</taxon>
        <taxon>Papilionoideae</taxon>
        <taxon>50 kb inversion clade</taxon>
        <taxon>NPAAA clade</taxon>
        <taxon>indigoferoid/millettioid clade</taxon>
        <taxon>Phaseoleae</taxon>
        <taxon>Mucuna</taxon>
    </lineage>
</organism>
<dbReference type="OrthoDB" id="2442898at2759"/>
<dbReference type="AlphaFoldDB" id="A0A371H602"/>
<comment type="caution">
    <text evidence="1">The sequence shown here is derived from an EMBL/GenBank/DDBJ whole genome shotgun (WGS) entry which is preliminary data.</text>
</comment>
<sequence length="77" mass="9168">MFVKSIEFIKTRDKVYQILNSFIEEIGEKNVIQVMTNNESNYVMPDCQSKKGYTKRHQTNRLHLEPFNGFEHHAEVH</sequence>
<evidence type="ECO:0000313" key="1">
    <source>
        <dbReference type="EMBL" id="RDX98215.1"/>
    </source>
</evidence>
<dbReference type="Proteomes" id="UP000257109">
    <property type="component" value="Unassembled WGS sequence"/>
</dbReference>
<dbReference type="EMBL" id="QJKJ01003492">
    <property type="protein sequence ID" value="RDX98215.1"/>
    <property type="molecule type" value="Genomic_DNA"/>
</dbReference>
<name>A0A371H602_MUCPR</name>
<feature type="non-terminal residue" evidence="1">
    <location>
        <position position="1"/>
    </location>
</feature>
<evidence type="ECO:0000313" key="2">
    <source>
        <dbReference type="Proteomes" id="UP000257109"/>
    </source>
</evidence>
<proteinExistence type="predicted"/>
<gene>
    <name evidence="1" type="ORF">CR513_18897</name>
</gene>
<reference evidence="1" key="1">
    <citation type="submission" date="2018-05" db="EMBL/GenBank/DDBJ databases">
        <title>Draft genome of Mucuna pruriens seed.</title>
        <authorList>
            <person name="Nnadi N.E."/>
            <person name="Vos R."/>
            <person name="Hasami M.H."/>
            <person name="Devisetty U.K."/>
            <person name="Aguiy J.C."/>
        </authorList>
    </citation>
    <scope>NUCLEOTIDE SEQUENCE [LARGE SCALE GENOMIC DNA]</scope>
    <source>
        <strain evidence="1">JCA_2017</strain>
    </source>
</reference>
<keyword evidence="2" id="KW-1185">Reference proteome</keyword>
<protein>
    <recommendedName>
        <fullName evidence="3">DUF659 domain-containing protein</fullName>
    </recommendedName>
</protein>
<evidence type="ECO:0008006" key="3">
    <source>
        <dbReference type="Google" id="ProtNLM"/>
    </source>
</evidence>
<accession>A0A371H602</accession>